<dbReference type="InterPro" id="IPR002789">
    <property type="entry name" value="HerA_central"/>
</dbReference>
<proteinExistence type="predicted"/>
<feature type="domain" description="Helicase HerA central" evidence="2">
    <location>
        <begin position="99"/>
        <end position="140"/>
    </location>
</feature>
<dbReference type="EMBL" id="DTCM01000087">
    <property type="protein sequence ID" value="HGL41473.1"/>
    <property type="molecule type" value="Genomic_DNA"/>
</dbReference>
<dbReference type="Gene3D" id="3.40.50.300">
    <property type="entry name" value="P-loop containing nucleotide triphosphate hydrolases"/>
    <property type="match status" value="1"/>
</dbReference>
<name>A0A7J3G6T1_CALS0</name>
<feature type="transmembrane region" description="Helical" evidence="1">
    <location>
        <begin position="68"/>
        <end position="85"/>
    </location>
</feature>
<keyword evidence="1" id="KW-0812">Transmembrane</keyword>
<feature type="transmembrane region" description="Helical" evidence="1">
    <location>
        <begin position="20"/>
        <end position="38"/>
    </location>
</feature>
<reference evidence="3" key="1">
    <citation type="journal article" date="2020" name="mSystems">
        <title>Genome- and Community-Level Interaction Insights into Carbon Utilization and Element Cycling Functions of Hydrothermarchaeota in Hydrothermal Sediment.</title>
        <authorList>
            <person name="Zhou Z."/>
            <person name="Liu Y."/>
            <person name="Xu W."/>
            <person name="Pan J."/>
            <person name="Luo Z.H."/>
            <person name="Li M."/>
        </authorList>
    </citation>
    <scope>NUCLEOTIDE SEQUENCE [LARGE SCALE GENOMIC DNA]</scope>
    <source>
        <strain evidence="3">SpSt-669</strain>
    </source>
</reference>
<keyword evidence="1" id="KW-1133">Transmembrane helix</keyword>
<protein>
    <submittedName>
        <fullName evidence="3">DUF87 domain-containing protein</fullName>
    </submittedName>
</protein>
<comment type="caution">
    <text evidence="3">The sequence shown here is derived from an EMBL/GenBank/DDBJ whole genome shotgun (WGS) entry which is preliminary data.</text>
</comment>
<keyword evidence="1" id="KW-0472">Membrane</keyword>
<dbReference type="AlphaFoldDB" id="A0A7J3G6T1"/>
<dbReference type="InterPro" id="IPR027417">
    <property type="entry name" value="P-loop_NTPase"/>
</dbReference>
<evidence type="ECO:0000313" key="3">
    <source>
        <dbReference type="EMBL" id="HGL41473.1"/>
    </source>
</evidence>
<gene>
    <name evidence="3" type="ORF">ENU43_07430</name>
</gene>
<evidence type="ECO:0000259" key="2">
    <source>
        <dbReference type="Pfam" id="PF01935"/>
    </source>
</evidence>
<dbReference type="Pfam" id="PF01935">
    <property type="entry name" value="DUF87"/>
    <property type="match status" value="1"/>
</dbReference>
<dbReference type="SUPFAM" id="SSF52540">
    <property type="entry name" value="P-loop containing nucleoside triphosphate hydrolases"/>
    <property type="match status" value="1"/>
</dbReference>
<organism evidence="3">
    <name type="scientific">Caldiarchaeum subterraneum</name>
    <dbReference type="NCBI Taxonomy" id="311458"/>
    <lineage>
        <taxon>Archaea</taxon>
        <taxon>Nitrososphaerota</taxon>
        <taxon>Candidatus Caldarchaeales</taxon>
        <taxon>Candidatus Caldarchaeaceae</taxon>
        <taxon>Candidatus Caldarchaeum</taxon>
    </lineage>
</organism>
<sequence length="159" mass="17304">MQTLRSSTGLRGRAGMWARVFVTLIIIFGFVGYAWYAAMLASQRLFERGIIKESPMPTIDVKTITTQVAQYTGIAVTLLMIAIVVKRVVESGRLLGVIKVSDLQRHLLLLGPTGSGKTNTAKQAIALAVRRGVRVIVIDWKALFSPPAFFTSPQLSSAA</sequence>
<accession>A0A7J3G6T1</accession>
<evidence type="ECO:0000256" key="1">
    <source>
        <dbReference type="SAM" id="Phobius"/>
    </source>
</evidence>